<evidence type="ECO:0008006" key="3">
    <source>
        <dbReference type="Google" id="ProtNLM"/>
    </source>
</evidence>
<protein>
    <recommendedName>
        <fullName evidence="3">Ubiquinone biosynthesis protein</fullName>
    </recommendedName>
</protein>
<reference evidence="1 2" key="1">
    <citation type="journal article" date="2014" name="Appl. Environ. Microbiol.">
        <title>Elucidation of insertion elements encoded on plasmids and in vitro construction of shuttle vectors from the toxic cyanobacterium Planktothrix.</title>
        <authorList>
            <person name="Christiansen G."/>
            <person name="Goesmann A."/>
            <person name="Kurmayer R."/>
        </authorList>
    </citation>
    <scope>NUCLEOTIDE SEQUENCE [LARGE SCALE GENOMIC DNA]</scope>
    <source>
        <strain evidence="1 2">NIVA-CYA 126/8</strain>
    </source>
</reference>
<dbReference type="PATRIC" id="fig|388467.6.peg.3329"/>
<sequence length="212" mass="24387">MTQDKQAAIFDSFLAIVKAPYGDFSGIGKLSKEINDDSTLEEIVNFLRQSPQGERAFKERILLGNIDLHQLHELPKNTLGYIYSDMMLKNNLKPVPVERIEDNDFSYLKIHLSETHDIWHIVTDSDIDKSGEVKLETFYVAQLHYDRLFLSLLSKNLLKTAIQEMELCESIMDALTKGWTMGKKAKPLFGIQWNSLWEKPLEDIRLSLDIAV</sequence>
<organism evidence="1 2">
    <name type="scientific">Planktothrix agardhii (strain NIVA-CYA 126/8)</name>
    <dbReference type="NCBI Taxonomy" id="388467"/>
    <lineage>
        <taxon>Bacteria</taxon>
        <taxon>Bacillati</taxon>
        <taxon>Cyanobacteriota</taxon>
        <taxon>Cyanophyceae</taxon>
        <taxon>Oscillatoriophycideae</taxon>
        <taxon>Oscillatoriales</taxon>
        <taxon>Microcoleaceae</taxon>
        <taxon>Planktothrix</taxon>
    </lineage>
</organism>
<evidence type="ECO:0000313" key="1">
    <source>
        <dbReference type="EMBL" id="KEI68165.1"/>
    </source>
</evidence>
<dbReference type="Pfam" id="PF05019">
    <property type="entry name" value="Coq4"/>
    <property type="match status" value="1"/>
</dbReference>
<dbReference type="RefSeq" id="WP_026794857.1">
    <property type="nucleotide sequence ID" value="NZ_CM002803.1"/>
</dbReference>
<accession>A0A073CVY9</accession>
<name>A0A073CVY9_PLAA1</name>
<dbReference type="GO" id="GO:0006744">
    <property type="term" value="P:ubiquinone biosynthetic process"/>
    <property type="evidence" value="ECO:0007669"/>
    <property type="project" value="InterPro"/>
</dbReference>
<keyword evidence="2" id="KW-1185">Reference proteome</keyword>
<dbReference type="PANTHER" id="PTHR12922">
    <property type="entry name" value="UBIQUINONE BIOSYNTHESIS PROTEIN"/>
    <property type="match status" value="1"/>
</dbReference>
<proteinExistence type="predicted"/>
<dbReference type="eggNOG" id="COG5031">
    <property type="taxonomic scope" value="Bacteria"/>
</dbReference>
<dbReference type="HOGENOM" id="CLU_083028_0_0_3"/>
<dbReference type="PANTHER" id="PTHR12922:SF7">
    <property type="entry name" value="UBIQUINONE BIOSYNTHESIS PROTEIN COQ4 HOMOLOG, MITOCHONDRIAL"/>
    <property type="match status" value="1"/>
</dbReference>
<gene>
    <name evidence="1" type="ORF">A19Y_3383</name>
</gene>
<dbReference type="Proteomes" id="UP000027395">
    <property type="component" value="Chromosome"/>
</dbReference>
<dbReference type="STRING" id="388467.A19Y_3383"/>
<dbReference type="InterPro" id="IPR007715">
    <property type="entry name" value="Coq4"/>
</dbReference>
<evidence type="ECO:0000313" key="2">
    <source>
        <dbReference type="Proteomes" id="UP000027395"/>
    </source>
</evidence>
<dbReference type="EMBL" id="CM002803">
    <property type="protein sequence ID" value="KEI68165.1"/>
    <property type="molecule type" value="Genomic_DNA"/>
</dbReference>
<dbReference type="AlphaFoldDB" id="A0A073CVY9"/>